<dbReference type="InterPro" id="IPR052893">
    <property type="entry name" value="TCS_response_regulator"/>
</dbReference>
<dbReference type="InterPro" id="IPR001789">
    <property type="entry name" value="Sig_transdc_resp-reg_receiver"/>
</dbReference>
<name>A0A1W9KTW8_9BURK</name>
<organism evidence="3 4">
    <name type="scientific">Rhodoferax ferrireducens</name>
    <dbReference type="NCBI Taxonomy" id="192843"/>
    <lineage>
        <taxon>Bacteria</taxon>
        <taxon>Pseudomonadati</taxon>
        <taxon>Pseudomonadota</taxon>
        <taxon>Betaproteobacteria</taxon>
        <taxon>Burkholderiales</taxon>
        <taxon>Comamonadaceae</taxon>
        <taxon>Rhodoferax</taxon>
    </lineage>
</organism>
<dbReference type="InterPro" id="IPR011006">
    <property type="entry name" value="CheY-like_superfamily"/>
</dbReference>
<dbReference type="Gene3D" id="3.40.50.2300">
    <property type="match status" value="1"/>
</dbReference>
<protein>
    <submittedName>
        <fullName evidence="3">Response regulator</fullName>
    </submittedName>
</protein>
<reference evidence="3 4" key="1">
    <citation type="submission" date="2017-01" db="EMBL/GenBank/DDBJ databases">
        <title>Novel large sulfur bacteria in the metagenomes of groundwater-fed chemosynthetic microbial mats in the Lake Huron basin.</title>
        <authorList>
            <person name="Sharrar A.M."/>
            <person name="Flood B.E."/>
            <person name="Bailey J.V."/>
            <person name="Jones D.S."/>
            <person name="Biddanda B."/>
            <person name="Ruberg S.A."/>
            <person name="Marcus D.N."/>
            <person name="Dick G.J."/>
        </authorList>
    </citation>
    <scope>NUCLEOTIDE SEQUENCE [LARGE SCALE GENOMIC DNA]</scope>
    <source>
        <strain evidence="3">A7</strain>
    </source>
</reference>
<sequence length="148" mass="16653">MMTLPRPFVMLLADDEPADAHLVKAALKENQMAVELHHVTDGRAVLAFLRRQGEAYAQAPRPHLILLDLNMPRMDGRECLAAIKQDAALCDIAVVILSTSEVQRDVAKAYQLGASGFLTKAVDMDQFLEDMRQLVSYWMHLVRLPNRE</sequence>
<dbReference type="Pfam" id="PF00072">
    <property type="entry name" value="Response_reg"/>
    <property type="match status" value="1"/>
</dbReference>
<dbReference type="GO" id="GO:0000160">
    <property type="term" value="P:phosphorelay signal transduction system"/>
    <property type="evidence" value="ECO:0007669"/>
    <property type="project" value="InterPro"/>
</dbReference>
<dbReference type="EMBL" id="MTEI01000006">
    <property type="protein sequence ID" value="OQW87894.1"/>
    <property type="molecule type" value="Genomic_DNA"/>
</dbReference>
<comment type="caution">
    <text evidence="3">The sequence shown here is derived from an EMBL/GenBank/DDBJ whole genome shotgun (WGS) entry which is preliminary data.</text>
</comment>
<evidence type="ECO:0000256" key="1">
    <source>
        <dbReference type="PROSITE-ProRule" id="PRU00169"/>
    </source>
</evidence>
<dbReference type="Proteomes" id="UP000192505">
    <property type="component" value="Unassembled WGS sequence"/>
</dbReference>
<gene>
    <name evidence="3" type="ORF">BWK72_11405</name>
</gene>
<dbReference type="SUPFAM" id="SSF52172">
    <property type="entry name" value="CheY-like"/>
    <property type="match status" value="1"/>
</dbReference>
<evidence type="ECO:0000313" key="4">
    <source>
        <dbReference type="Proteomes" id="UP000192505"/>
    </source>
</evidence>
<evidence type="ECO:0000259" key="2">
    <source>
        <dbReference type="PROSITE" id="PS50110"/>
    </source>
</evidence>
<accession>A0A1W9KTW8</accession>
<keyword evidence="1" id="KW-0597">Phosphoprotein</keyword>
<feature type="domain" description="Response regulatory" evidence="2">
    <location>
        <begin position="9"/>
        <end position="135"/>
    </location>
</feature>
<feature type="modified residue" description="4-aspartylphosphate" evidence="1">
    <location>
        <position position="68"/>
    </location>
</feature>
<evidence type="ECO:0000313" key="3">
    <source>
        <dbReference type="EMBL" id="OQW87894.1"/>
    </source>
</evidence>
<dbReference type="CDD" id="cd17557">
    <property type="entry name" value="REC_Rcp-like"/>
    <property type="match status" value="1"/>
</dbReference>
<dbReference type="AlphaFoldDB" id="A0A1W9KTW8"/>
<dbReference type="PANTHER" id="PTHR44520:SF2">
    <property type="entry name" value="RESPONSE REGULATOR RCP1"/>
    <property type="match status" value="1"/>
</dbReference>
<dbReference type="SMART" id="SM00448">
    <property type="entry name" value="REC"/>
    <property type="match status" value="1"/>
</dbReference>
<proteinExistence type="predicted"/>
<dbReference type="PROSITE" id="PS50110">
    <property type="entry name" value="RESPONSE_REGULATORY"/>
    <property type="match status" value="1"/>
</dbReference>
<dbReference type="PANTHER" id="PTHR44520">
    <property type="entry name" value="RESPONSE REGULATOR RCP1-RELATED"/>
    <property type="match status" value="1"/>
</dbReference>